<organism evidence="2">
    <name type="scientific">Nicotiana tabacum</name>
    <name type="common">Common tobacco</name>
    <dbReference type="NCBI Taxonomy" id="4097"/>
    <lineage>
        <taxon>Eukaryota</taxon>
        <taxon>Viridiplantae</taxon>
        <taxon>Streptophyta</taxon>
        <taxon>Embryophyta</taxon>
        <taxon>Tracheophyta</taxon>
        <taxon>Spermatophyta</taxon>
        <taxon>Magnoliopsida</taxon>
        <taxon>eudicotyledons</taxon>
        <taxon>Gunneridae</taxon>
        <taxon>Pentapetalae</taxon>
        <taxon>asterids</taxon>
        <taxon>lamiids</taxon>
        <taxon>Solanales</taxon>
        <taxon>Solanaceae</taxon>
        <taxon>Nicotianoideae</taxon>
        <taxon>Nicotianeae</taxon>
        <taxon>Nicotiana</taxon>
    </lineage>
</organism>
<dbReference type="PaxDb" id="4097-A0A1S3XTN4"/>
<dbReference type="PANTHER" id="PTHR19446">
    <property type="entry name" value="REVERSE TRANSCRIPTASES"/>
    <property type="match status" value="1"/>
</dbReference>
<name>A0A1S3XTN4_TOBAC</name>
<sequence length="132" mass="15281">MVGHSTTETIYLVRRLMEQYKGRKRDLYMVFIDLEKAYNKVPREVLWRCLEARGLPIAYIRAIKDMYDGAKTRVRTVGGDSNHFPIMMVLHQGSALNFCLFALAIDVLTRHIQGEVPWCMLFADGILLIDEM</sequence>
<evidence type="ECO:0000259" key="1">
    <source>
        <dbReference type="PROSITE" id="PS50878"/>
    </source>
</evidence>
<protein>
    <recommendedName>
        <fullName evidence="1">Reverse transcriptase domain-containing protein</fullName>
    </recommendedName>
</protein>
<dbReference type="AlphaFoldDB" id="A0A1S3XTN4"/>
<dbReference type="OrthoDB" id="1245115at2759"/>
<dbReference type="KEGG" id="nta:107768590"/>
<proteinExistence type="predicted"/>
<dbReference type="Pfam" id="PF00078">
    <property type="entry name" value="RVT_1"/>
    <property type="match status" value="1"/>
</dbReference>
<dbReference type="STRING" id="4097.A0A1S3XTN4"/>
<evidence type="ECO:0000313" key="2">
    <source>
        <dbReference type="RefSeq" id="XP_016443230.1"/>
    </source>
</evidence>
<dbReference type="PROSITE" id="PS50878">
    <property type="entry name" value="RT_POL"/>
    <property type="match status" value="1"/>
</dbReference>
<dbReference type="RefSeq" id="XP_016443230.1">
    <property type="nucleotide sequence ID" value="XM_016587744.1"/>
</dbReference>
<reference evidence="2" key="1">
    <citation type="submission" date="2025-08" db="UniProtKB">
        <authorList>
            <consortium name="RefSeq"/>
        </authorList>
    </citation>
    <scope>IDENTIFICATION</scope>
</reference>
<feature type="domain" description="Reverse transcriptase" evidence="1">
    <location>
        <begin position="1"/>
        <end position="132"/>
    </location>
</feature>
<dbReference type="InterPro" id="IPR000477">
    <property type="entry name" value="RT_dom"/>
</dbReference>
<gene>
    <name evidence="2" type="primary">LOC107768590</name>
</gene>
<accession>A0A1S3XTN4</accession>